<dbReference type="Proteomes" id="UP001497623">
    <property type="component" value="Unassembled WGS sequence"/>
</dbReference>
<evidence type="ECO:0000256" key="4">
    <source>
        <dbReference type="ARBA" id="ARBA00022771"/>
    </source>
</evidence>
<dbReference type="GO" id="GO:0005634">
    <property type="term" value="C:nucleus"/>
    <property type="evidence" value="ECO:0007669"/>
    <property type="project" value="UniProtKB-SubCell"/>
</dbReference>
<feature type="domain" description="C2H2-type" evidence="8">
    <location>
        <begin position="321"/>
        <end position="348"/>
    </location>
</feature>
<dbReference type="GO" id="GO:0000977">
    <property type="term" value="F:RNA polymerase II transcription regulatory region sequence-specific DNA binding"/>
    <property type="evidence" value="ECO:0007669"/>
    <property type="project" value="TreeGrafter"/>
</dbReference>
<evidence type="ECO:0000313" key="9">
    <source>
        <dbReference type="EMBL" id="CAL4150885.1"/>
    </source>
</evidence>
<protein>
    <recommendedName>
        <fullName evidence="8">C2H2-type domain-containing protein</fullName>
    </recommendedName>
</protein>
<evidence type="ECO:0000313" key="10">
    <source>
        <dbReference type="Proteomes" id="UP001497623"/>
    </source>
</evidence>
<feature type="domain" description="C2H2-type" evidence="8">
    <location>
        <begin position="349"/>
        <end position="376"/>
    </location>
</feature>
<sequence>MEESLGPDTNYYGKKSINFNSDTAHFENSSVCFDIIEKVSPKIEAGYIAKVNYVKNGDESISADLPFTCSNCDFISGYKDELTIHSITCSDKCKLRIQSENKRHEYDMRGESYLIEYNAKSIEEFKWHSPKQEAISTNISTETYIRQKQETNKEIIALEKRGNQKHKAVKEKISPANPLLCHVCEYRTLNKYSLKLHFLVHSDIKPFACPECDYKCKRKSDLNRHKLVHGGDKYLKCTECDFSTARSNNLKAHMALHTGVKSYRCPICDYSSYRSDNLKSHLKTHIGERPYQCDECLSAFTTLSNLRAHVLIHIGKQPKNHKCDKCDYSCGTPSTLKNHKVIHSDEKAFECSECDYKCKLKQNLMTHMQTHSNEKPYKCIYSNCEYSSNFSSSLRKHILRHNKKDDDI</sequence>
<keyword evidence="5" id="KW-0862">Zinc</keyword>
<keyword evidence="6" id="KW-0539">Nucleus</keyword>
<evidence type="ECO:0000256" key="3">
    <source>
        <dbReference type="ARBA" id="ARBA00022737"/>
    </source>
</evidence>
<dbReference type="FunFam" id="3.30.160.60:FF:000100">
    <property type="entry name" value="Zinc finger 45-like"/>
    <property type="match status" value="1"/>
</dbReference>
<keyword evidence="3" id="KW-0677">Repeat</keyword>
<dbReference type="PANTHER" id="PTHR24409">
    <property type="entry name" value="ZINC FINGER PROTEIN 142"/>
    <property type="match status" value="1"/>
</dbReference>
<keyword evidence="2" id="KW-0479">Metal-binding</keyword>
<comment type="subcellular location">
    <subcellularLocation>
        <location evidence="1">Nucleus</location>
    </subcellularLocation>
</comment>
<feature type="domain" description="C2H2-type" evidence="8">
    <location>
        <begin position="235"/>
        <end position="262"/>
    </location>
</feature>
<dbReference type="PROSITE" id="PS50157">
    <property type="entry name" value="ZINC_FINGER_C2H2_2"/>
    <property type="match status" value="6"/>
</dbReference>
<comment type="caution">
    <text evidence="9">The sequence shown here is derived from an EMBL/GenBank/DDBJ whole genome shotgun (WGS) entry which is preliminary data.</text>
</comment>
<dbReference type="EMBL" id="CAXKWB010037920">
    <property type="protein sequence ID" value="CAL4150885.1"/>
    <property type="molecule type" value="Genomic_DNA"/>
</dbReference>
<dbReference type="Gene3D" id="3.30.160.60">
    <property type="entry name" value="Classic Zinc Finger"/>
    <property type="match status" value="7"/>
</dbReference>
<dbReference type="SUPFAM" id="SSF57667">
    <property type="entry name" value="beta-beta-alpha zinc fingers"/>
    <property type="match status" value="4"/>
</dbReference>
<proteinExistence type="predicted"/>
<reference evidence="9 10" key="1">
    <citation type="submission" date="2024-05" db="EMBL/GenBank/DDBJ databases">
        <authorList>
            <person name="Wallberg A."/>
        </authorList>
    </citation>
    <scope>NUCLEOTIDE SEQUENCE [LARGE SCALE GENOMIC DNA]</scope>
</reference>
<dbReference type="FunFam" id="3.30.160.60:FF:000446">
    <property type="entry name" value="Zinc finger protein"/>
    <property type="match status" value="2"/>
</dbReference>
<evidence type="ECO:0000259" key="8">
    <source>
        <dbReference type="PROSITE" id="PS50157"/>
    </source>
</evidence>
<accession>A0AAV2RZX6</accession>
<dbReference type="AlphaFoldDB" id="A0AAV2RZX6"/>
<dbReference type="Pfam" id="PF00096">
    <property type="entry name" value="zf-C2H2"/>
    <property type="match status" value="4"/>
</dbReference>
<dbReference type="InterPro" id="IPR036236">
    <property type="entry name" value="Znf_C2H2_sf"/>
</dbReference>
<evidence type="ECO:0000256" key="7">
    <source>
        <dbReference type="PROSITE-ProRule" id="PRU00042"/>
    </source>
</evidence>
<feature type="domain" description="C2H2-type" evidence="8">
    <location>
        <begin position="207"/>
        <end position="234"/>
    </location>
</feature>
<keyword evidence="10" id="KW-1185">Reference proteome</keyword>
<evidence type="ECO:0000256" key="2">
    <source>
        <dbReference type="ARBA" id="ARBA00022723"/>
    </source>
</evidence>
<evidence type="ECO:0000256" key="1">
    <source>
        <dbReference type="ARBA" id="ARBA00004123"/>
    </source>
</evidence>
<dbReference type="GO" id="GO:0000981">
    <property type="term" value="F:DNA-binding transcription factor activity, RNA polymerase II-specific"/>
    <property type="evidence" value="ECO:0007669"/>
    <property type="project" value="TreeGrafter"/>
</dbReference>
<dbReference type="PANTHER" id="PTHR24409:SF295">
    <property type="entry name" value="AZ2-RELATED"/>
    <property type="match status" value="1"/>
</dbReference>
<gene>
    <name evidence="9" type="ORF">MNOR_LOCUS30637</name>
</gene>
<evidence type="ECO:0000256" key="6">
    <source>
        <dbReference type="ARBA" id="ARBA00023242"/>
    </source>
</evidence>
<dbReference type="PROSITE" id="PS00028">
    <property type="entry name" value="ZINC_FINGER_C2H2_1"/>
    <property type="match status" value="4"/>
</dbReference>
<evidence type="ECO:0000256" key="5">
    <source>
        <dbReference type="ARBA" id="ARBA00022833"/>
    </source>
</evidence>
<dbReference type="InterPro" id="IPR013087">
    <property type="entry name" value="Znf_C2H2_type"/>
</dbReference>
<dbReference type="FunFam" id="3.30.160.60:FF:000870">
    <property type="entry name" value="zinc finger protein 197 isoform X1"/>
    <property type="match status" value="1"/>
</dbReference>
<name>A0AAV2RZX6_MEGNR</name>
<dbReference type="SMART" id="SM00355">
    <property type="entry name" value="ZnF_C2H2"/>
    <property type="match status" value="9"/>
</dbReference>
<dbReference type="Pfam" id="PF23611">
    <property type="entry name" value="zf-C2H2_16"/>
    <property type="match status" value="1"/>
</dbReference>
<feature type="domain" description="C2H2-type" evidence="8">
    <location>
        <begin position="263"/>
        <end position="290"/>
    </location>
</feature>
<dbReference type="GO" id="GO:0008270">
    <property type="term" value="F:zinc ion binding"/>
    <property type="evidence" value="ECO:0007669"/>
    <property type="project" value="UniProtKB-KW"/>
</dbReference>
<keyword evidence="4 7" id="KW-0863">Zinc-finger</keyword>
<feature type="domain" description="C2H2-type" evidence="8">
    <location>
        <begin position="291"/>
        <end position="318"/>
    </location>
</feature>
<dbReference type="InterPro" id="IPR056438">
    <property type="entry name" value="Znf-C2H2_CTCF"/>
</dbReference>
<organism evidence="9 10">
    <name type="scientific">Meganyctiphanes norvegica</name>
    <name type="common">Northern krill</name>
    <name type="synonym">Thysanopoda norvegica</name>
    <dbReference type="NCBI Taxonomy" id="48144"/>
    <lineage>
        <taxon>Eukaryota</taxon>
        <taxon>Metazoa</taxon>
        <taxon>Ecdysozoa</taxon>
        <taxon>Arthropoda</taxon>
        <taxon>Crustacea</taxon>
        <taxon>Multicrustacea</taxon>
        <taxon>Malacostraca</taxon>
        <taxon>Eumalacostraca</taxon>
        <taxon>Eucarida</taxon>
        <taxon>Euphausiacea</taxon>
        <taxon>Euphausiidae</taxon>
        <taxon>Meganyctiphanes</taxon>
    </lineage>
</organism>